<dbReference type="Pfam" id="PF00271">
    <property type="entry name" value="Helicase_C"/>
    <property type="match status" value="1"/>
</dbReference>
<dbReference type="InterPro" id="IPR011639">
    <property type="entry name" value="MethylTrfase_TaqI-like_dom"/>
</dbReference>
<gene>
    <name evidence="5" type="ORF">I6L31_15600</name>
</gene>
<dbReference type="Pfam" id="PF07669">
    <property type="entry name" value="Eco57I"/>
    <property type="match status" value="1"/>
</dbReference>
<organism evidence="5 6">
    <name type="scientific">Acinetobacter septicus</name>
    <dbReference type="NCBI Taxonomy" id="465797"/>
    <lineage>
        <taxon>Bacteria</taxon>
        <taxon>Pseudomonadati</taxon>
        <taxon>Pseudomonadota</taxon>
        <taxon>Gammaproteobacteria</taxon>
        <taxon>Moraxellales</taxon>
        <taxon>Moraxellaceae</taxon>
        <taxon>Acinetobacter</taxon>
    </lineage>
</organism>
<dbReference type="Pfam" id="PF04851">
    <property type="entry name" value="ResIII"/>
    <property type="match status" value="1"/>
</dbReference>
<name>A0ABD7F4B5_9GAMM</name>
<keyword evidence="5" id="KW-0067">ATP-binding</keyword>
<dbReference type="GO" id="GO:0032259">
    <property type="term" value="P:methylation"/>
    <property type="evidence" value="ECO:0007669"/>
    <property type="project" value="UniProtKB-KW"/>
</dbReference>
<dbReference type="InterPro" id="IPR014001">
    <property type="entry name" value="Helicase_ATP-bd"/>
</dbReference>
<keyword evidence="2" id="KW-0808">Transferase</keyword>
<dbReference type="Pfam" id="PF18135">
    <property type="entry name" value="Type_ISP_C"/>
    <property type="match status" value="2"/>
</dbReference>
<evidence type="ECO:0000256" key="1">
    <source>
        <dbReference type="ARBA" id="ARBA00022603"/>
    </source>
</evidence>
<dbReference type="PANTHER" id="PTHR47396:SF1">
    <property type="entry name" value="ATP-DEPENDENT HELICASE IRC3-RELATED"/>
    <property type="match status" value="1"/>
</dbReference>
<dbReference type="CDD" id="cd18785">
    <property type="entry name" value="SF2_C"/>
    <property type="match status" value="1"/>
</dbReference>
<reference evidence="5 6" key="1">
    <citation type="submission" date="2021-07" db="EMBL/GenBank/DDBJ databases">
        <title>FDA dAtabase for Regulatory Grade micrObial Sequences (FDA-ARGOS): Supporting development and validation of Infectious Disease Dx tests.</title>
        <authorList>
            <person name="Sproer C."/>
            <person name="Gronow S."/>
            <person name="Severitt S."/>
            <person name="Schroder I."/>
            <person name="Tallon L."/>
            <person name="Sadzewicz L."/>
            <person name="Zhao X."/>
            <person name="Boylan J."/>
            <person name="Ott S."/>
            <person name="Bowen H."/>
            <person name="Vavikolanu K."/>
            <person name="Mehta A."/>
            <person name="Aluvathingal J."/>
            <person name="Nadendla S."/>
            <person name="Lowell S."/>
            <person name="Myers T."/>
            <person name="Yan Y."/>
        </authorList>
    </citation>
    <scope>NUCLEOTIDE SEQUENCE [LARGE SCALE GENOMIC DNA]</scope>
    <source>
        <strain evidence="5 6">FDAARGOS_1401</strain>
    </source>
</reference>
<dbReference type="SMART" id="SM00490">
    <property type="entry name" value="HELICc"/>
    <property type="match status" value="1"/>
</dbReference>
<dbReference type="PROSITE" id="PS00092">
    <property type="entry name" value="N6_MTASE"/>
    <property type="match status" value="1"/>
</dbReference>
<evidence type="ECO:0000259" key="4">
    <source>
        <dbReference type="PROSITE" id="PS51192"/>
    </source>
</evidence>
<evidence type="ECO:0000313" key="5">
    <source>
        <dbReference type="EMBL" id="QXZ23076.1"/>
    </source>
</evidence>
<evidence type="ECO:0000313" key="6">
    <source>
        <dbReference type="Proteomes" id="UP000827069"/>
    </source>
</evidence>
<keyword evidence="5" id="KW-0347">Helicase</keyword>
<dbReference type="InterPro" id="IPR001650">
    <property type="entry name" value="Helicase_C-like"/>
</dbReference>
<feature type="domain" description="Helicase ATP-binding" evidence="4">
    <location>
        <begin position="186"/>
        <end position="389"/>
    </location>
</feature>
<dbReference type="InterPro" id="IPR053980">
    <property type="entry name" value="ISP_coupler"/>
</dbReference>
<dbReference type="InterPro" id="IPR006935">
    <property type="entry name" value="Helicase/UvrB_N"/>
</dbReference>
<dbReference type="Pfam" id="PF22240">
    <property type="entry name" value="ISP_coupler"/>
    <property type="match status" value="1"/>
</dbReference>
<dbReference type="GO" id="GO:0004386">
    <property type="term" value="F:helicase activity"/>
    <property type="evidence" value="ECO:0007669"/>
    <property type="project" value="UniProtKB-KW"/>
</dbReference>
<feature type="region of interest" description="Disordered" evidence="3">
    <location>
        <begin position="689"/>
        <end position="709"/>
    </location>
</feature>
<dbReference type="InterPro" id="IPR041635">
    <property type="entry name" value="Type_ISP_LLaBIII_C"/>
</dbReference>
<accession>A0ABD7F4B5</accession>
<keyword evidence="1" id="KW-0489">Methyltransferase</keyword>
<keyword evidence="5" id="KW-0378">Hydrolase</keyword>
<dbReference type="PROSITE" id="PS51192">
    <property type="entry name" value="HELICASE_ATP_BIND_1"/>
    <property type="match status" value="1"/>
</dbReference>
<dbReference type="InterPro" id="IPR039442">
    <property type="entry name" value="Mrr-like_dom"/>
</dbReference>
<dbReference type="GO" id="GO:0009007">
    <property type="term" value="F:site-specific DNA-methyltransferase (adenine-specific) activity"/>
    <property type="evidence" value="ECO:0007669"/>
    <property type="project" value="UniProtKB-EC"/>
</dbReference>
<keyword evidence="6" id="KW-1185">Reference proteome</keyword>
<dbReference type="Pfam" id="PF13156">
    <property type="entry name" value="Mrr_cat_2"/>
    <property type="match status" value="1"/>
</dbReference>
<sequence length="1743" mass="200168">MSSFFQLIDKFRRHAKTQREKGNYFEDLMLRYFSNEPKYQELYNEVFLWQGFRQYWLERNGEDLGIDTGIDLVAKVRDTEDYHAIQCKLYSEDYNLQKKDIDSFFTASGKRPFTHRMIVSTTNHWSKHAKDALKGQHLPVQKIDLYALEHSVIDWEKYQPKQQLELKPKKNLRSHQKQALQAVTEQLNYPNISRGKLIMACGTGKTFTSLKIAEAMAGRGKRVLFLVPSLSLLSQTLTEWTQESSTPLCSFAVCSDSDIGKKRQADEDAVNLLVHELDYPATTNAKRLAEEMQSRHKEHKMSVVFSTYHSINVISEAQNSHLLPEFDFVICDEAHRTTGATFDGEDDSAFTSVHDEEFIHAKKRLYMTATPRIYSEDVEINAERDKAKLYGMNNEAIYGKELFVINFSEAVQRGLLVDYKVIVLAVDESHVNKRLQDLLADENNSLKVDDAAKIIGCWKALSKQNSETDLQDDPNPMQRAVAFCQVIEPHTSKGKSKQHKVSSKNIAAMFQAVVEQYQTYEIQHNPQDADLIENSLQCIAEHIDGGMNATTKEEKLQWLKAQPEENQCKILSNVRCLSEGVDVPSLDAVLFLTPRNSQVDVVQSVGRVMRLAPNKKRGYIILPVVIPAGVEPHEALNDNKTYKVVWQVLQALRAHDDRFDAMINQLELNNKKPAKMEVIAISDKATKRQKTLTDKTKGAKGQDNLGKSPTRKELIDEKQNVLNFEIDELERAIYAKVVQKCGNRQHWEEWANDIAKIAKTHIDRITHILANPENKEEIQAFESFAKKLRNDLNDALSDAEIIEMLAQHLITKPVFDALFSEYDFAQYNPISLAMQDILNKLHEHHLEKEADTLNSFYASVKLRAEGIDNAQGKQRIIVELYDKFFRNAFPKMTERLGIVYTPVEVVDFIIHSVNDVLKSEFNQTLADDHVHIIDPFTGTGTFITRLLQSGLIPPNRLPYKYKHEIHANELVLLAYYIATINIEATYHDIIFNDYTPFEGVCLTDTFQMYEHDIVTQAQDGNSARRKRQKELDIQVIIGNPPYSAGQKSENDNNQNVAYPSLDNRISETYAKYSKASSTKNLMDSYIRAMRWASDRIGGNGVIGFVSNASFVDANSMDGLRKCLAEEFSSLYIFHLRGNARTSGEQRRKEKDNVFGQGTRTPIAVSILVKNSQIEKQGEIYFHDIGDYLTREQKLEKIVELKSITGISQKDAWQKIIPDELYYWINQRNKEFDGAKFISLGNKKLEESTLFNDYSQGMLTSRDAWNYNSNKDTLIQNTKNSINFYDKQRERNKQNNTPIFDNDPTKISWSSSLKEHLKNDREIIYSDEDIIKAEYRPFNTSWLCKNKWLNHRTSRLSKIFSDNSTKNKVISVTGRGSTKEFSALITEKIPDYELISKGQCFPLSTYEESTHLNDVLSTIDHRPSTIDHRPSTIDHRPSTIDHRPSTIDHRPLYEKYQEKSTTKPCYLSIISREQGLFCSNDGQATRLSPHWRCTVFSSLSLRNRGEQLMQNQNDQGDLFNTPSEENPQSEQPKLVRKDGISDAGLAHFQKAYPNENITKEDIFYYVYGLLHSEDYRTRFADNLTKELPRIPCVKQAQDFWHFSQAGRDLAYWHLNYETVEPYPATLDTGKTPYNQLKDEDFYVTKMKFAKKGEKQAVIYNSKITIRDIPLEAYDYIVNGKSALEWVMERQGVSTHKDSGITNDANDWAIETMDNAAYPLELFLCVINVSLETMKIVKGLPKLEI</sequence>
<evidence type="ECO:0000256" key="3">
    <source>
        <dbReference type="SAM" id="MobiDB-lite"/>
    </source>
</evidence>
<proteinExistence type="predicted"/>
<dbReference type="EMBL" id="CP079898">
    <property type="protein sequence ID" value="QXZ23076.1"/>
    <property type="molecule type" value="Genomic_DNA"/>
</dbReference>
<protein>
    <submittedName>
        <fullName evidence="5">DEAD/DEAH box helicase family protein</fullName>
    </submittedName>
</protein>
<dbReference type="InterPro" id="IPR002052">
    <property type="entry name" value="DNA_methylase_N6_adenine_CS"/>
</dbReference>
<evidence type="ECO:0000256" key="2">
    <source>
        <dbReference type="ARBA" id="ARBA00022679"/>
    </source>
</evidence>
<keyword evidence="5" id="KW-0547">Nucleotide-binding</keyword>
<dbReference type="Proteomes" id="UP000827069">
    <property type="component" value="Chromosome"/>
</dbReference>
<dbReference type="InterPro" id="IPR050742">
    <property type="entry name" value="Helicase_Restrict-Modif_Enz"/>
</dbReference>
<feature type="region of interest" description="Disordered" evidence="3">
    <location>
        <begin position="1420"/>
        <end position="1445"/>
    </location>
</feature>
<dbReference type="SMART" id="SM00487">
    <property type="entry name" value="DEXDc"/>
    <property type="match status" value="1"/>
</dbReference>
<dbReference type="PANTHER" id="PTHR47396">
    <property type="entry name" value="TYPE I RESTRICTION ENZYME ECOKI R PROTEIN"/>
    <property type="match status" value="1"/>
</dbReference>
<dbReference type="CDD" id="cd22333">
    <property type="entry name" value="LlaBIII_nuclease-like"/>
    <property type="match status" value="1"/>
</dbReference>